<sequence>MTPERLHDLLYNCAELHDAEKMSEIGDALVTTTIVDEDSTWAAPVEERILFGLCCILHHAGANGLDDMWAINEMASVATMASALEGLQLIGEKALYDHAMVFWNHMMAQIADQELKIPLKYSDAKRGDYADAENAIMEADYDVVLPANVRDASYAFLSVGDTSFPGSVLTWIRTFEDRLAARICQA</sequence>
<accession>A0A7W7YDL3</accession>
<comment type="caution">
    <text evidence="1">The sequence shown here is derived from an EMBL/GenBank/DDBJ whole genome shotgun (WGS) entry which is preliminary data.</text>
</comment>
<keyword evidence="2" id="KW-1185">Reference proteome</keyword>
<dbReference type="EMBL" id="JACHIG010000008">
    <property type="protein sequence ID" value="MBB5034077.1"/>
    <property type="molecule type" value="Genomic_DNA"/>
</dbReference>
<name>A0A7W7YDL3_9BACT</name>
<organism evidence="1 2">
    <name type="scientific">Prosthecobacter vanneervenii</name>
    <dbReference type="NCBI Taxonomy" id="48466"/>
    <lineage>
        <taxon>Bacteria</taxon>
        <taxon>Pseudomonadati</taxon>
        <taxon>Verrucomicrobiota</taxon>
        <taxon>Verrucomicrobiia</taxon>
        <taxon>Verrucomicrobiales</taxon>
        <taxon>Verrucomicrobiaceae</taxon>
        <taxon>Prosthecobacter</taxon>
    </lineage>
</organism>
<dbReference type="RefSeq" id="WP_184341521.1">
    <property type="nucleotide sequence ID" value="NZ_JACHIG010000008.1"/>
</dbReference>
<proteinExistence type="predicted"/>
<evidence type="ECO:0000313" key="1">
    <source>
        <dbReference type="EMBL" id="MBB5034077.1"/>
    </source>
</evidence>
<protein>
    <submittedName>
        <fullName evidence="1">Uncharacterized protein</fullName>
    </submittedName>
</protein>
<dbReference type="AlphaFoldDB" id="A0A7W7YDL3"/>
<gene>
    <name evidence="1" type="ORF">HNQ65_003668</name>
</gene>
<reference evidence="1 2" key="1">
    <citation type="submission" date="2020-08" db="EMBL/GenBank/DDBJ databases">
        <title>Genomic Encyclopedia of Type Strains, Phase IV (KMG-IV): sequencing the most valuable type-strain genomes for metagenomic binning, comparative biology and taxonomic classification.</title>
        <authorList>
            <person name="Goeker M."/>
        </authorList>
    </citation>
    <scope>NUCLEOTIDE SEQUENCE [LARGE SCALE GENOMIC DNA]</scope>
    <source>
        <strain evidence="1 2">DSM 12252</strain>
    </source>
</reference>
<evidence type="ECO:0000313" key="2">
    <source>
        <dbReference type="Proteomes" id="UP000590740"/>
    </source>
</evidence>
<dbReference type="Proteomes" id="UP000590740">
    <property type="component" value="Unassembled WGS sequence"/>
</dbReference>